<evidence type="ECO:0000313" key="5">
    <source>
        <dbReference type="EMBL" id="WLH09838.1"/>
    </source>
</evidence>
<dbReference type="RefSeq" id="WP_154950084.1">
    <property type="nucleotide sequence ID" value="NZ_CP110885.1"/>
</dbReference>
<dbReference type="InterPro" id="IPR036390">
    <property type="entry name" value="WH_DNA-bd_sf"/>
</dbReference>
<dbReference type="Proteomes" id="UP001236748">
    <property type="component" value="Chromosome"/>
</dbReference>
<sequence length="162" mass="18405">MQRKSLTRDECPIARSLDRVGEWWSILIMRDALQGLRRFDEFSRSLGIAPNMLTRRLNALVEAGMLERRAYSERPPRYEYVPTPKGEDFRMVLMSLLAWGNRHYAVEGTSVELVERETGTPVQPMLARADGQCVPLDQCALQAGPAASPGMRERLASLDEKR</sequence>
<feature type="domain" description="HTH hxlR-type" evidence="4">
    <location>
        <begin position="11"/>
        <end position="108"/>
    </location>
</feature>
<protein>
    <submittedName>
        <fullName evidence="5">Helix-turn-helix domain-containing protein</fullName>
    </submittedName>
</protein>
<evidence type="ECO:0000256" key="1">
    <source>
        <dbReference type="ARBA" id="ARBA00023015"/>
    </source>
</evidence>
<dbReference type="Gene3D" id="1.10.10.10">
    <property type="entry name" value="Winged helix-like DNA-binding domain superfamily/Winged helix DNA-binding domain"/>
    <property type="match status" value="1"/>
</dbReference>
<organism evidence="5 6">
    <name type="scientific">Pseudomonas lurida</name>
    <dbReference type="NCBI Taxonomy" id="244566"/>
    <lineage>
        <taxon>Bacteria</taxon>
        <taxon>Pseudomonadati</taxon>
        <taxon>Pseudomonadota</taxon>
        <taxon>Gammaproteobacteria</taxon>
        <taxon>Pseudomonadales</taxon>
        <taxon>Pseudomonadaceae</taxon>
        <taxon>Pseudomonas</taxon>
    </lineage>
</organism>
<dbReference type="PROSITE" id="PS51118">
    <property type="entry name" value="HTH_HXLR"/>
    <property type="match status" value="1"/>
</dbReference>
<dbReference type="InterPro" id="IPR036388">
    <property type="entry name" value="WH-like_DNA-bd_sf"/>
</dbReference>
<dbReference type="PANTHER" id="PTHR33204">
    <property type="entry name" value="TRANSCRIPTIONAL REGULATOR, MARR FAMILY"/>
    <property type="match status" value="1"/>
</dbReference>
<evidence type="ECO:0000259" key="4">
    <source>
        <dbReference type="PROSITE" id="PS51118"/>
    </source>
</evidence>
<reference evidence="5 6" key="1">
    <citation type="submission" date="2023-02" db="EMBL/GenBank/DDBJ databases">
        <title>Evolution of Hrp T3SS in non-pathogenic Pseudomonas fluorescens.</title>
        <authorList>
            <person name="Liao K."/>
            <person name="Wei H."/>
            <person name="Gu Y."/>
        </authorList>
    </citation>
    <scope>NUCLEOTIDE SEQUENCE [LARGE SCALE GENOMIC DNA]</scope>
    <source>
        <strain evidence="5 6">FP2043</strain>
    </source>
</reference>
<evidence type="ECO:0000256" key="2">
    <source>
        <dbReference type="ARBA" id="ARBA00023125"/>
    </source>
</evidence>
<proteinExistence type="predicted"/>
<keyword evidence="6" id="KW-1185">Reference proteome</keyword>
<dbReference type="EMBL" id="CP117450">
    <property type="protein sequence ID" value="WLH09838.1"/>
    <property type="molecule type" value="Genomic_DNA"/>
</dbReference>
<evidence type="ECO:0000313" key="6">
    <source>
        <dbReference type="Proteomes" id="UP001236748"/>
    </source>
</evidence>
<keyword evidence="1" id="KW-0805">Transcription regulation</keyword>
<gene>
    <name evidence="5" type="ORF">PSH67_14560</name>
</gene>
<dbReference type="Pfam" id="PF01638">
    <property type="entry name" value="HxlR"/>
    <property type="match status" value="1"/>
</dbReference>
<keyword evidence="2" id="KW-0238">DNA-binding</keyword>
<evidence type="ECO:0000256" key="3">
    <source>
        <dbReference type="ARBA" id="ARBA00023163"/>
    </source>
</evidence>
<name>A0ABY9G2N3_9PSED</name>
<dbReference type="SUPFAM" id="SSF46785">
    <property type="entry name" value="Winged helix' DNA-binding domain"/>
    <property type="match status" value="1"/>
</dbReference>
<dbReference type="PANTHER" id="PTHR33204:SF17">
    <property type="entry name" value="TRANSCRIPTIONAL REGULATORY PROTEIN"/>
    <property type="match status" value="1"/>
</dbReference>
<keyword evidence="3" id="KW-0804">Transcription</keyword>
<dbReference type="InterPro" id="IPR002577">
    <property type="entry name" value="HTH_HxlR"/>
</dbReference>
<accession>A0ABY9G2N3</accession>